<evidence type="ECO:0000259" key="2">
    <source>
        <dbReference type="SMART" id="SM00932"/>
    </source>
</evidence>
<dbReference type="GO" id="GO:0051536">
    <property type="term" value="F:iron-sulfur cluster binding"/>
    <property type="evidence" value="ECO:0007669"/>
    <property type="project" value="InterPro"/>
</dbReference>
<accession>A0A2M9G250</accession>
<dbReference type="PIRSF" id="PIRSF036773">
    <property type="entry name" value="HIRIP5"/>
    <property type="match status" value="1"/>
</dbReference>
<dbReference type="PANTHER" id="PTHR11178">
    <property type="entry name" value="IRON-SULFUR CLUSTER SCAFFOLD PROTEIN NFU-RELATED"/>
    <property type="match status" value="1"/>
</dbReference>
<dbReference type="Gene3D" id="3.30.300.130">
    <property type="entry name" value="Fe-S cluster assembly (FSCA)"/>
    <property type="match status" value="1"/>
</dbReference>
<dbReference type="GO" id="GO:0005506">
    <property type="term" value="F:iron ion binding"/>
    <property type="evidence" value="ECO:0007669"/>
    <property type="project" value="InterPro"/>
</dbReference>
<dbReference type="EMBL" id="PHIG01000031">
    <property type="protein sequence ID" value="PJK29802.1"/>
    <property type="molecule type" value="Genomic_DNA"/>
</dbReference>
<dbReference type="OrthoDB" id="9796965at2"/>
<dbReference type="FunFam" id="3.30.1370.70:FF:000001">
    <property type="entry name" value="NifU-like protein 4, mitochondrial"/>
    <property type="match status" value="1"/>
</dbReference>
<evidence type="ECO:0000256" key="1">
    <source>
        <dbReference type="ARBA" id="ARBA00006420"/>
    </source>
</evidence>
<evidence type="ECO:0000313" key="4">
    <source>
        <dbReference type="Proteomes" id="UP000229498"/>
    </source>
</evidence>
<dbReference type="Pfam" id="PF08712">
    <property type="entry name" value="Nfu_N"/>
    <property type="match status" value="1"/>
</dbReference>
<keyword evidence="4" id="KW-1185">Reference proteome</keyword>
<dbReference type="AlphaFoldDB" id="A0A2M9G250"/>
<dbReference type="InterPro" id="IPR014824">
    <property type="entry name" value="Nfu/NifU_N"/>
</dbReference>
<feature type="domain" description="Scaffold protein Nfu/NifU N-terminal" evidence="2">
    <location>
        <begin position="3"/>
        <end position="89"/>
    </location>
</feature>
<organism evidence="3 4">
    <name type="scientific">Minwuia thermotolerans</name>
    <dbReference type="NCBI Taxonomy" id="2056226"/>
    <lineage>
        <taxon>Bacteria</taxon>
        <taxon>Pseudomonadati</taxon>
        <taxon>Pseudomonadota</taxon>
        <taxon>Alphaproteobacteria</taxon>
        <taxon>Minwuiales</taxon>
        <taxon>Minwuiaceae</taxon>
        <taxon>Minwuia</taxon>
    </lineage>
</organism>
<protein>
    <submittedName>
        <fullName evidence="3">NifU family protein</fullName>
    </submittedName>
</protein>
<dbReference type="SUPFAM" id="SSF117916">
    <property type="entry name" value="Fe-S cluster assembly (FSCA) domain-like"/>
    <property type="match status" value="1"/>
</dbReference>
<sequence length="187" mass="20106">MFIQTEPTPNPQTLKFIPGVTVMNEGVADFRGPEDAAVSPLARRLFEVDGVEGVYLGHDFVSVSKHENVEWHHIKPSILGAIMEHFSAGLPVIEDGASIGTASAHADAGDGDPEIVKQIVELLDSRVRPAVAQDGGDIVFHGFDDGVVYLAMQGACQGCPSSVMTLKHGIENLLRHYVPEVQEVRAV</sequence>
<comment type="similarity">
    <text evidence="1">Belongs to the NifU family.</text>
</comment>
<dbReference type="Gene3D" id="3.30.1370.70">
    <property type="entry name" value="Scaffold protein Nfu/NifU, N-terminal domain"/>
    <property type="match status" value="1"/>
</dbReference>
<dbReference type="SUPFAM" id="SSF110836">
    <property type="entry name" value="Hypothetical protein SAV1430"/>
    <property type="match status" value="1"/>
</dbReference>
<dbReference type="Proteomes" id="UP000229498">
    <property type="component" value="Unassembled WGS sequence"/>
</dbReference>
<reference evidence="3 4" key="1">
    <citation type="submission" date="2017-11" db="EMBL/GenBank/DDBJ databases">
        <title>Draft genome sequence of Rhizobiales bacterium SY3-13.</title>
        <authorList>
            <person name="Sun C."/>
        </authorList>
    </citation>
    <scope>NUCLEOTIDE SEQUENCE [LARGE SCALE GENOMIC DNA]</scope>
    <source>
        <strain evidence="3 4">SY3-13</strain>
    </source>
</reference>
<dbReference type="GO" id="GO:0016226">
    <property type="term" value="P:iron-sulfur cluster assembly"/>
    <property type="evidence" value="ECO:0007669"/>
    <property type="project" value="InterPro"/>
</dbReference>
<dbReference type="SMART" id="SM00932">
    <property type="entry name" value="Nfu_N"/>
    <property type="match status" value="1"/>
</dbReference>
<proteinExistence type="inferred from homology"/>
<gene>
    <name evidence="3" type="ORF">CVT23_08455</name>
</gene>
<comment type="caution">
    <text evidence="3">The sequence shown here is derived from an EMBL/GenBank/DDBJ whole genome shotgun (WGS) entry which is preliminary data.</text>
</comment>
<dbReference type="FunFam" id="3.30.300.130:FF:000001">
    <property type="entry name" value="NFU1 iron-sulfur cluster scaffold"/>
    <property type="match status" value="1"/>
</dbReference>
<dbReference type="RefSeq" id="WP_109793079.1">
    <property type="nucleotide sequence ID" value="NZ_PHIG01000031.1"/>
</dbReference>
<dbReference type="Pfam" id="PF01106">
    <property type="entry name" value="NifU"/>
    <property type="match status" value="1"/>
</dbReference>
<dbReference type="InterPro" id="IPR001075">
    <property type="entry name" value="NIF_FeS_clus_asmbl_NifU_C"/>
</dbReference>
<name>A0A2M9G250_9PROT</name>
<evidence type="ECO:0000313" key="3">
    <source>
        <dbReference type="EMBL" id="PJK29802.1"/>
    </source>
</evidence>
<dbReference type="PANTHER" id="PTHR11178:SF1">
    <property type="entry name" value="NFU1 IRON-SULFUR CLUSTER SCAFFOLD HOMOLOG, MITOCHONDRIAL"/>
    <property type="match status" value="1"/>
</dbReference>
<dbReference type="InterPro" id="IPR036498">
    <property type="entry name" value="Nfu/NifU_N_sf"/>
</dbReference>
<dbReference type="InterPro" id="IPR035433">
    <property type="entry name" value="NFU1-like"/>
</dbReference>
<dbReference type="InterPro" id="IPR034904">
    <property type="entry name" value="FSCA_dom_sf"/>
</dbReference>